<keyword evidence="1" id="KW-0812">Transmembrane</keyword>
<name>A0AAV9GUP5_9PEZI</name>
<reference evidence="2" key="2">
    <citation type="submission" date="2023-05" db="EMBL/GenBank/DDBJ databases">
        <authorList>
            <consortium name="Lawrence Berkeley National Laboratory"/>
            <person name="Steindorff A."/>
            <person name="Hensen N."/>
            <person name="Bonometti L."/>
            <person name="Westerberg I."/>
            <person name="Brannstrom I.O."/>
            <person name="Guillou S."/>
            <person name="Cros-Aarteil S."/>
            <person name="Calhoun S."/>
            <person name="Haridas S."/>
            <person name="Kuo A."/>
            <person name="Mondo S."/>
            <person name="Pangilinan J."/>
            <person name="Riley R."/>
            <person name="Labutti K."/>
            <person name="Andreopoulos B."/>
            <person name="Lipzen A."/>
            <person name="Chen C."/>
            <person name="Yanf M."/>
            <person name="Daum C."/>
            <person name="Ng V."/>
            <person name="Clum A."/>
            <person name="Ohm R."/>
            <person name="Martin F."/>
            <person name="Silar P."/>
            <person name="Natvig D."/>
            <person name="Lalanne C."/>
            <person name="Gautier V."/>
            <person name="Ament-Velasquez S.L."/>
            <person name="Kruys A."/>
            <person name="Hutchinson M.I."/>
            <person name="Powell A.J."/>
            <person name="Barry K."/>
            <person name="Miller A.N."/>
            <person name="Grigoriev I.V."/>
            <person name="Debuchy R."/>
            <person name="Gladieux P."/>
            <person name="Thoren M.H."/>
            <person name="Johannesson H."/>
        </authorList>
    </citation>
    <scope>NUCLEOTIDE SEQUENCE</scope>
    <source>
        <strain evidence="2">PSN243</strain>
    </source>
</reference>
<dbReference type="EMBL" id="MU865924">
    <property type="protein sequence ID" value="KAK4452378.1"/>
    <property type="molecule type" value="Genomic_DNA"/>
</dbReference>
<keyword evidence="3" id="KW-1185">Reference proteome</keyword>
<evidence type="ECO:0000256" key="1">
    <source>
        <dbReference type="SAM" id="Phobius"/>
    </source>
</evidence>
<comment type="caution">
    <text evidence="2">The sequence shown here is derived from an EMBL/GenBank/DDBJ whole genome shotgun (WGS) entry which is preliminary data.</text>
</comment>
<keyword evidence="1" id="KW-1133">Transmembrane helix</keyword>
<dbReference type="AlphaFoldDB" id="A0AAV9GUP5"/>
<accession>A0AAV9GUP5</accession>
<gene>
    <name evidence="2" type="ORF">QBC34DRAFT_377386</name>
</gene>
<organism evidence="2 3">
    <name type="scientific">Podospora aff. communis PSN243</name>
    <dbReference type="NCBI Taxonomy" id="3040156"/>
    <lineage>
        <taxon>Eukaryota</taxon>
        <taxon>Fungi</taxon>
        <taxon>Dikarya</taxon>
        <taxon>Ascomycota</taxon>
        <taxon>Pezizomycotina</taxon>
        <taxon>Sordariomycetes</taxon>
        <taxon>Sordariomycetidae</taxon>
        <taxon>Sordariales</taxon>
        <taxon>Podosporaceae</taxon>
        <taxon>Podospora</taxon>
    </lineage>
</organism>
<sequence>MPAISHALVARDNFASREPGVMVVFCIVGVVGLGLLGLFISRKISARRAAKQTL</sequence>
<keyword evidence="1" id="KW-0472">Membrane</keyword>
<reference evidence="2" key="1">
    <citation type="journal article" date="2023" name="Mol. Phylogenet. Evol.">
        <title>Genome-scale phylogeny and comparative genomics of the fungal order Sordariales.</title>
        <authorList>
            <person name="Hensen N."/>
            <person name="Bonometti L."/>
            <person name="Westerberg I."/>
            <person name="Brannstrom I.O."/>
            <person name="Guillou S."/>
            <person name="Cros-Aarteil S."/>
            <person name="Calhoun S."/>
            <person name="Haridas S."/>
            <person name="Kuo A."/>
            <person name="Mondo S."/>
            <person name="Pangilinan J."/>
            <person name="Riley R."/>
            <person name="LaButti K."/>
            <person name="Andreopoulos B."/>
            <person name="Lipzen A."/>
            <person name="Chen C."/>
            <person name="Yan M."/>
            <person name="Daum C."/>
            <person name="Ng V."/>
            <person name="Clum A."/>
            <person name="Steindorff A."/>
            <person name="Ohm R.A."/>
            <person name="Martin F."/>
            <person name="Silar P."/>
            <person name="Natvig D.O."/>
            <person name="Lalanne C."/>
            <person name="Gautier V."/>
            <person name="Ament-Velasquez S.L."/>
            <person name="Kruys A."/>
            <person name="Hutchinson M.I."/>
            <person name="Powell A.J."/>
            <person name="Barry K."/>
            <person name="Miller A.N."/>
            <person name="Grigoriev I.V."/>
            <person name="Debuchy R."/>
            <person name="Gladieux P."/>
            <person name="Hiltunen Thoren M."/>
            <person name="Johannesson H."/>
        </authorList>
    </citation>
    <scope>NUCLEOTIDE SEQUENCE</scope>
    <source>
        <strain evidence="2">PSN243</strain>
    </source>
</reference>
<evidence type="ECO:0000313" key="3">
    <source>
        <dbReference type="Proteomes" id="UP001321760"/>
    </source>
</evidence>
<protein>
    <submittedName>
        <fullName evidence="2">Uncharacterized protein</fullName>
    </submittedName>
</protein>
<proteinExistence type="predicted"/>
<evidence type="ECO:0000313" key="2">
    <source>
        <dbReference type="EMBL" id="KAK4452378.1"/>
    </source>
</evidence>
<dbReference type="Proteomes" id="UP001321760">
    <property type="component" value="Unassembled WGS sequence"/>
</dbReference>
<feature type="transmembrane region" description="Helical" evidence="1">
    <location>
        <begin position="20"/>
        <end position="41"/>
    </location>
</feature>